<dbReference type="GO" id="GO:0140291">
    <property type="term" value="P:peptidyl-glutamate ADP-deribosylation"/>
    <property type="evidence" value="ECO:0007669"/>
    <property type="project" value="TreeGrafter"/>
</dbReference>
<keyword evidence="5" id="KW-0378">Hydrolase</keyword>
<evidence type="ECO:0000259" key="8">
    <source>
        <dbReference type="SMART" id="SM00506"/>
    </source>
</evidence>
<dbReference type="EMBL" id="MU006221">
    <property type="protein sequence ID" value="KAF2829087.1"/>
    <property type="molecule type" value="Genomic_DNA"/>
</dbReference>
<dbReference type="GO" id="GO:0004721">
    <property type="term" value="F:phosphoprotein phosphatase activity"/>
    <property type="evidence" value="ECO:0007669"/>
    <property type="project" value="UniProtKB-KW"/>
</dbReference>
<evidence type="ECO:0000256" key="5">
    <source>
        <dbReference type="ARBA" id="ARBA00022912"/>
    </source>
</evidence>
<dbReference type="SMART" id="SM00506">
    <property type="entry name" value="A1pp"/>
    <property type="match status" value="1"/>
</dbReference>
<evidence type="ECO:0000256" key="3">
    <source>
        <dbReference type="ARBA" id="ARBA00012983"/>
    </source>
</evidence>
<keyword evidence="5" id="KW-0904">Protein phosphatase</keyword>
<dbReference type="Pfam" id="PF01661">
    <property type="entry name" value="Macro"/>
    <property type="match status" value="1"/>
</dbReference>
<evidence type="ECO:0000313" key="9">
    <source>
        <dbReference type="EMBL" id="KAF2829087.1"/>
    </source>
</evidence>
<organism evidence="9 10">
    <name type="scientific">Ophiobolus disseminans</name>
    <dbReference type="NCBI Taxonomy" id="1469910"/>
    <lineage>
        <taxon>Eukaryota</taxon>
        <taxon>Fungi</taxon>
        <taxon>Dikarya</taxon>
        <taxon>Ascomycota</taxon>
        <taxon>Pezizomycotina</taxon>
        <taxon>Dothideomycetes</taxon>
        <taxon>Pleosporomycetidae</taxon>
        <taxon>Pleosporales</taxon>
        <taxon>Pleosporineae</taxon>
        <taxon>Phaeosphaeriaceae</taxon>
        <taxon>Ophiobolus</taxon>
    </lineage>
</organism>
<dbReference type="InterPro" id="IPR002589">
    <property type="entry name" value="Macro_dom"/>
</dbReference>
<feature type="compositionally biased region" description="Polar residues" evidence="7">
    <location>
        <begin position="32"/>
        <end position="47"/>
    </location>
</feature>
<evidence type="ECO:0000256" key="7">
    <source>
        <dbReference type="SAM" id="MobiDB-lite"/>
    </source>
</evidence>
<dbReference type="AlphaFoldDB" id="A0A6A7A8Q9"/>
<keyword evidence="10" id="KW-1185">Reference proteome</keyword>
<dbReference type="Proteomes" id="UP000799424">
    <property type="component" value="Unassembled WGS sequence"/>
</dbReference>
<dbReference type="CDD" id="cd02901">
    <property type="entry name" value="Macro_Poa1p-like"/>
    <property type="match status" value="1"/>
</dbReference>
<proteinExistence type="inferred from homology"/>
<accession>A0A6A7A8Q9</accession>
<comment type="catalytic activity">
    <reaction evidence="6">
        <text>ADP-alpha-D-ribose 1''-phosphate + H2O = ADP-D-ribose + phosphate</text>
        <dbReference type="Rhea" id="RHEA:25029"/>
        <dbReference type="ChEBI" id="CHEBI:15377"/>
        <dbReference type="ChEBI" id="CHEBI:43474"/>
        <dbReference type="ChEBI" id="CHEBI:57967"/>
        <dbReference type="ChEBI" id="CHEBI:58753"/>
        <dbReference type="EC" id="3.1.3.84"/>
    </reaction>
</comment>
<dbReference type="Gene3D" id="3.40.220.10">
    <property type="entry name" value="Leucine Aminopeptidase, subunit E, domain 1"/>
    <property type="match status" value="1"/>
</dbReference>
<dbReference type="EC" id="3.1.3.84" evidence="3"/>
<evidence type="ECO:0000256" key="4">
    <source>
        <dbReference type="ARBA" id="ARBA00019744"/>
    </source>
</evidence>
<evidence type="ECO:0000256" key="2">
    <source>
        <dbReference type="ARBA" id="ARBA00006575"/>
    </source>
</evidence>
<protein>
    <recommendedName>
        <fullName evidence="4">ADP-ribose 1''-phosphate phosphatase</fullName>
        <ecNumber evidence="3">3.1.3.84</ecNumber>
    </recommendedName>
</protein>
<name>A0A6A7A8Q9_9PLEO</name>
<sequence length="272" mass="29553">MAPKNNESITSYFQPAGEAKGKSKAVIKSTEESNPNTSKATSQSHPQTKGKGKRQTSSSPLPPTKKRPNTTSTPTTQPSHLAYTDIPSNWLQDTPANDSPTLHLTHHKGDLFAAPAHTLLIHACNTQGHWGAGIAKAFKSLYPAAYRAHHAFCAKAHDPKTKPVPTGTSQLLAPVDGSEHWIGCVFTSAKYGRAKDKPDAIVRNSVAAVEMLLELVRVAKEAGEEVGVVRMCKINSGKFGVPWERTEEALRGIVLREGWPGEIEVWEPREEV</sequence>
<evidence type="ECO:0000256" key="1">
    <source>
        <dbReference type="ARBA" id="ARBA00002432"/>
    </source>
</evidence>
<dbReference type="PANTHER" id="PTHR12521:SF0">
    <property type="entry name" value="ADP-RIBOSE GLYCOHYDROLASE OARD1"/>
    <property type="match status" value="1"/>
</dbReference>
<feature type="compositionally biased region" description="Low complexity" evidence="7">
    <location>
        <begin position="69"/>
        <end position="79"/>
    </location>
</feature>
<comment type="function">
    <text evidence="1">Highly specific phosphatase involved in the metabolism of ADP-ribose 1''-phosphate (Appr1p) which is produced as a consequence of tRNA splicing.</text>
</comment>
<dbReference type="InterPro" id="IPR050892">
    <property type="entry name" value="ADP-ribose_metab_enzymes"/>
</dbReference>
<gene>
    <name evidence="9" type="ORF">CC86DRAFT_368181</name>
</gene>
<dbReference type="SUPFAM" id="SSF52949">
    <property type="entry name" value="Macro domain-like"/>
    <property type="match status" value="1"/>
</dbReference>
<evidence type="ECO:0000256" key="6">
    <source>
        <dbReference type="ARBA" id="ARBA00034427"/>
    </source>
</evidence>
<dbReference type="PANTHER" id="PTHR12521">
    <property type="entry name" value="PROTEIN C6ORF130"/>
    <property type="match status" value="1"/>
</dbReference>
<feature type="region of interest" description="Disordered" evidence="7">
    <location>
        <begin position="1"/>
        <end position="82"/>
    </location>
</feature>
<comment type="similarity">
    <text evidence="2">Belongs to the POA1 family.</text>
</comment>
<feature type="domain" description="Macro" evidence="8">
    <location>
        <begin position="103"/>
        <end position="250"/>
    </location>
</feature>
<reference evidence="9" key="1">
    <citation type="journal article" date="2020" name="Stud. Mycol.">
        <title>101 Dothideomycetes genomes: a test case for predicting lifestyles and emergence of pathogens.</title>
        <authorList>
            <person name="Haridas S."/>
            <person name="Albert R."/>
            <person name="Binder M."/>
            <person name="Bloem J."/>
            <person name="Labutti K."/>
            <person name="Salamov A."/>
            <person name="Andreopoulos B."/>
            <person name="Baker S."/>
            <person name="Barry K."/>
            <person name="Bills G."/>
            <person name="Bluhm B."/>
            <person name="Cannon C."/>
            <person name="Castanera R."/>
            <person name="Culley D."/>
            <person name="Daum C."/>
            <person name="Ezra D."/>
            <person name="Gonzalez J."/>
            <person name="Henrissat B."/>
            <person name="Kuo A."/>
            <person name="Liang C."/>
            <person name="Lipzen A."/>
            <person name="Lutzoni F."/>
            <person name="Magnuson J."/>
            <person name="Mondo S."/>
            <person name="Nolan M."/>
            <person name="Ohm R."/>
            <person name="Pangilinan J."/>
            <person name="Park H.-J."/>
            <person name="Ramirez L."/>
            <person name="Alfaro M."/>
            <person name="Sun H."/>
            <person name="Tritt A."/>
            <person name="Yoshinaga Y."/>
            <person name="Zwiers L.-H."/>
            <person name="Turgeon B."/>
            <person name="Goodwin S."/>
            <person name="Spatafora J."/>
            <person name="Crous P."/>
            <person name="Grigoriev I."/>
        </authorList>
    </citation>
    <scope>NUCLEOTIDE SEQUENCE</scope>
    <source>
        <strain evidence="9">CBS 113818</strain>
    </source>
</reference>
<dbReference type="InterPro" id="IPR043472">
    <property type="entry name" value="Macro_dom-like"/>
</dbReference>
<evidence type="ECO:0000313" key="10">
    <source>
        <dbReference type="Proteomes" id="UP000799424"/>
    </source>
</evidence>
<feature type="compositionally biased region" description="Polar residues" evidence="7">
    <location>
        <begin position="1"/>
        <end position="13"/>
    </location>
</feature>
<dbReference type="OrthoDB" id="2155246at2759"/>